<dbReference type="OrthoDB" id="6143604at2759"/>
<sequence>MAEDVILLSMVYIINMEEGMSYQLEPFLLKEFAFLENSERYPRNIYEAIHGIQTSSGIADICVCVNNLLKQKGDSLIKCAWDNQKKHISKEQIESVKENLQSKVSIGNDEFLDSDDLLFAVVSVNEAGCYVCGCSFEGFSNDEEEDGAGITTNHEHDHASRCLPQRRNISPVATSAKSQSSIPNEQHSARYLSQRSVSLESKDNRDFVRSLSSTSDDQARLTMQAFEEHISSLSHKTKMKEVQIFYEDYKKYIKPGLEKVGQFIAKYELSSGDISERYGEDEIRISKLLTCFEDCNTDLAVMIKSKQWKTTKNVEKKLHQLVQLKSKLRDSVKELSSVKLKTDIAEPHNDIVEIEYKPQNKMKKRRNKGRGKNNWRKIDVNVVD</sequence>
<evidence type="ECO:0000313" key="2">
    <source>
        <dbReference type="Proteomes" id="UP000683360"/>
    </source>
</evidence>
<gene>
    <name evidence="1" type="ORF">MEDL_18222</name>
</gene>
<reference evidence="1" key="1">
    <citation type="submission" date="2021-03" db="EMBL/GenBank/DDBJ databases">
        <authorList>
            <person name="Bekaert M."/>
        </authorList>
    </citation>
    <scope>NUCLEOTIDE SEQUENCE</scope>
</reference>
<dbReference type="AlphaFoldDB" id="A0A8S3R4R9"/>
<proteinExistence type="predicted"/>
<comment type="caution">
    <text evidence="1">The sequence shown here is derived from an EMBL/GenBank/DDBJ whole genome shotgun (WGS) entry which is preliminary data.</text>
</comment>
<evidence type="ECO:0000313" key="1">
    <source>
        <dbReference type="EMBL" id="CAG2203726.1"/>
    </source>
</evidence>
<accession>A0A8S3R4R9</accession>
<dbReference type="EMBL" id="CAJPWZ010000930">
    <property type="protein sequence ID" value="CAG2203726.1"/>
    <property type="molecule type" value="Genomic_DNA"/>
</dbReference>
<dbReference type="Proteomes" id="UP000683360">
    <property type="component" value="Unassembled WGS sequence"/>
</dbReference>
<keyword evidence="2" id="KW-1185">Reference proteome</keyword>
<protein>
    <submittedName>
        <fullName evidence="1">Uncharacterized protein</fullName>
    </submittedName>
</protein>
<name>A0A8S3R4R9_MYTED</name>
<organism evidence="1 2">
    <name type="scientific">Mytilus edulis</name>
    <name type="common">Blue mussel</name>
    <dbReference type="NCBI Taxonomy" id="6550"/>
    <lineage>
        <taxon>Eukaryota</taxon>
        <taxon>Metazoa</taxon>
        <taxon>Spiralia</taxon>
        <taxon>Lophotrochozoa</taxon>
        <taxon>Mollusca</taxon>
        <taxon>Bivalvia</taxon>
        <taxon>Autobranchia</taxon>
        <taxon>Pteriomorphia</taxon>
        <taxon>Mytilida</taxon>
        <taxon>Mytiloidea</taxon>
        <taxon>Mytilidae</taxon>
        <taxon>Mytilinae</taxon>
        <taxon>Mytilus</taxon>
    </lineage>
</organism>